<organism evidence="8">
    <name type="scientific">Mesorhizobium sp. WSM2240</name>
    <dbReference type="NCBI Taxonomy" id="3228851"/>
    <lineage>
        <taxon>Bacteria</taxon>
        <taxon>Pseudomonadati</taxon>
        <taxon>Pseudomonadota</taxon>
        <taxon>Alphaproteobacteria</taxon>
        <taxon>Hyphomicrobiales</taxon>
        <taxon>Phyllobacteriaceae</taxon>
        <taxon>Mesorhizobium</taxon>
    </lineage>
</organism>
<accession>A0AAU8CQZ2</accession>
<gene>
    <name evidence="8" type="ORF">ABVK50_01605</name>
</gene>
<evidence type="ECO:0000256" key="5">
    <source>
        <dbReference type="ARBA" id="ARBA00022989"/>
    </source>
</evidence>
<protein>
    <submittedName>
        <fullName evidence="8">DoxX family protein</fullName>
    </submittedName>
</protein>
<dbReference type="Pfam" id="PF07681">
    <property type="entry name" value="DoxX"/>
    <property type="match status" value="1"/>
</dbReference>
<dbReference type="InterPro" id="IPR051907">
    <property type="entry name" value="DoxX-like_oxidoreductase"/>
</dbReference>
<comment type="subcellular location">
    <subcellularLocation>
        <location evidence="1">Cell membrane</location>
        <topology evidence="1">Multi-pass membrane protein</topology>
    </subcellularLocation>
</comment>
<sequence length="157" mass="16787">MTMTQDMPASGSRSLIATYRNALNLAGRLPFSLVQLAGRVAVAVVFWQSAQTKLASWPVTLQLFAFEYNLPLISPAIAAPLATAAEIAGAALLFFGLFARIGALMLLGVVAVIQVFVFPGHWAEHLMWASLLLLVFARGAGVVSLDHLAASYFRRGA</sequence>
<feature type="transmembrane region" description="Helical" evidence="7">
    <location>
        <begin position="126"/>
        <end position="145"/>
    </location>
</feature>
<evidence type="ECO:0000256" key="4">
    <source>
        <dbReference type="ARBA" id="ARBA00022692"/>
    </source>
</evidence>
<feature type="transmembrane region" description="Helical" evidence="7">
    <location>
        <begin position="29"/>
        <end position="50"/>
    </location>
</feature>
<comment type="similarity">
    <text evidence="2">Belongs to the DoxX family.</text>
</comment>
<dbReference type="EMBL" id="CP159253">
    <property type="protein sequence ID" value="XCG49361.1"/>
    <property type="molecule type" value="Genomic_DNA"/>
</dbReference>
<reference evidence="8" key="1">
    <citation type="submission" date="2024-06" db="EMBL/GenBank/DDBJ databases">
        <title>Mesorhizobium karijinii sp. nov., a symbiont of the iconic Swainsona formosa from arid Australia.</title>
        <authorList>
            <person name="Hill Y.J."/>
            <person name="Watkin E.L.J."/>
            <person name="O'Hara G.W."/>
            <person name="Terpolilli J."/>
            <person name="Tye M.L."/>
            <person name="Kohlmeier M.G."/>
        </authorList>
    </citation>
    <scope>NUCLEOTIDE SEQUENCE</scope>
    <source>
        <strain evidence="8">WSM2240</strain>
    </source>
</reference>
<feature type="transmembrane region" description="Helical" evidence="7">
    <location>
        <begin position="70"/>
        <end position="94"/>
    </location>
</feature>
<keyword evidence="3" id="KW-1003">Cell membrane</keyword>
<keyword evidence="5 7" id="KW-1133">Transmembrane helix</keyword>
<dbReference type="AlphaFoldDB" id="A0AAU8CQZ2"/>
<evidence type="ECO:0000256" key="2">
    <source>
        <dbReference type="ARBA" id="ARBA00006679"/>
    </source>
</evidence>
<keyword evidence="6 7" id="KW-0472">Membrane</keyword>
<evidence type="ECO:0000313" key="8">
    <source>
        <dbReference type="EMBL" id="XCG49361.1"/>
    </source>
</evidence>
<dbReference type="PANTHER" id="PTHR33452:SF1">
    <property type="entry name" value="INNER MEMBRANE PROTEIN YPHA-RELATED"/>
    <property type="match status" value="1"/>
</dbReference>
<keyword evidence="4 7" id="KW-0812">Transmembrane</keyword>
<evidence type="ECO:0000256" key="6">
    <source>
        <dbReference type="ARBA" id="ARBA00023136"/>
    </source>
</evidence>
<proteinExistence type="inferred from homology"/>
<dbReference type="PANTHER" id="PTHR33452">
    <property type="entry name" value="OXIDOREDUCTASE CATD-RELATED"/>
    <property type="match status" value="1"/>
</dbReference>
<dbReference type="InterPro" id="IPR032808">
    <property type="entry name" value="DoxX"/>
</dbReference>
<evidence type="ECO:0000256" key="3">
    <source>
        <dbReference type="ARBA" id="ARBA00022475"/>
    </source>
</evidence>
<dbReference type="GO" id="GO:0005886">
    <property type="term" value="C:plasma membrane"/>
    <property type="evidence" value="ECO:0007669"/>
    <property type="project" value="UniProtKB-SubCell"/>
</dbReference>
<evidence type="ECO:0000256" key="1">
    <source>
        <dbReference type="ARBA" id="ARBA00004651"/>
    </source>
</evidence>
<feature type="transmembrane region" description="Helical" evidence="7">
    <location>
        <begin position="101"/>
        <end position="120"/>
    </location>
</feature>
<name>A0AAU8CQZ2_9HYPH</name>
<evidence type="ECO:0000256" key="7">
    <source>
        <dbReference type="SAM" id="Phobius"/>
    </source>
</evidence>
<dbReference type="RefSeq" id="WP_353643104.1">
    <property type="nucleotide sequence ID" value="NZ_CP159253.1"/>
</dbReference>